<dbReference type="PRINTS" id="PR00508">
    <property type="entry name" value="S21N4MTFRASE"/>
</dbReference>
<dbReference type="Gene3D" id="3.40.50.150">
    <property type="entry name" value="Vaccinia Virus protein VP39"/>
    <property type="match status" value="1"/>
</dbReference>
<evidence type="ECO:0000313" key="7">
    <source>
        <dbReference type="Proteomes" id="UP001500403"/>
    </source>
</evidence>
<proteinExistence type="inferred from homology"/>
<keyword evidence="2" id="KW-0489">Methyltransferase</keyword>
<gene>
    <name evidence="6" type="ORF">GCM10010446_12420</name>
</gene>
<name>A0ABN3WVH3_9ACTN</name>
<organism evidence="6 7">
    <name type="scientific">Streptomyces enissocaesilis</name>
    <dbReference type="NCBI Taxonomy" id="332589"/>
    <lineage>
        <taxon>Bacteria</taxon>
        <taxon>Bacillati</taxon>
        <taxon>Actinomycetota</taxon>
        <taxon>Actinomycetes</taxon>
        <taxon>Kitasatosporales</taxon>
        <taxon>Streptomycetaceae</taxon>
        <taxon>Streptomyces</taxon>
        <taxon>Streptomyces rochei group</taxon>
    </lineage>
</organism>
<dbReference type="SUPFAM" id="SSF53335">
    <property type="entry name" value="S-adenosyl-L-methionine-dependent methyltransferases"/>
    <property type="match status" value="1"/>
</dbReference>
<protein>
    <recommendedName>
        <fullName evidence="4">Methyltransferase</fullName>
        <ecNumber evidence="4">2.1.1.-</ecNumber>
    </recommendedName>
</protein>
<dbReference type="InterPro" id="IPR002941">
    <property type="entry name" value="DNA_methylase_N4/N6"/>
</dbReference>
<evidence type="ECO:0000313" key="6">
    <source>
        <dbReference type="EMBL" id="GAA2929398.1"/>
    </source>
</evidence>
<comment type="similarity">
    <text evidence="1 4">Belongs to the N(4)/N(6)-methyltransferase family.</text>
</comment>
<dbReference type="InterPro" id="IPR002052">
    <property type="entry name" value="DNA_methylase_N6_adenine_CS"/>
</dbReference>
<feature type="domain" description="DNA methylase N-4/N-6" evidence="5">
    <location>
        <begin position="29"/>
        <end position="235"/>
    </location>
</feature>
<dbReference type="InterPro" id="IPR001091">
    <property type="entry name" value="RM_Methyltransferase"/>
</dbReference>
<dbReference type="PROSITE" id="PS00092">
    <property type="entry name" value="N6_MTASE"/>
    <property type="match status" value="1"/>
</dbReference>
<evidence type="ECO:0000256" key="4">
    <source>
        <dbReference type="RuleBase" id="RU362026"/>
    </source>
</evidence>
<accession>A0ABN3WVH3</accession>
<keyword evidence="3" id="KW-0808">Transferase</keyword>
<dbReference type="Pfam" id="PF01555">
    <property type="entry name" value="N6_N4_Mtase"/>
    <property type="match status" value="1"/>
</dbReference>
<evidence type="ECO:0000256" key="2">
    <source>
        <dbReference type="ARBA" id="ARBA00022603"/>
    </source>
</evidence>
<evidence type="ECO:0000259" key="5">
    <source>
        <dbReference type="Pfam" id="PF01555"/>
    </source>
</evidence>
<dbReference type="PANTHER" id="PTHR13370">
    <property type="entry name" value="RNA METHYLASE-RELATED"/>
    <property type="match status" value="1"/>
</dbReference>
<keyword evidence="7" id="KW-1185">Reference proteome</keyword>
<sequence>MDPYYRDDSVILYLGDMREVLPALEVTADLIVADPPYAETSLAWDRWPDGWPALAATAASSMWCFGSMRMFLQQRDEFAAWKLSQDVVWEKANGTGFAADRFKRVHEVTTHWYRGDWNNVHHDTPKTVYNGASKNVRIRRDDRAAHAGSIKAVTYHDDGTRLMRSVLQAQSVRGGLHPTEKPLGILTPLIEYACPPGGLVLDPFAGSGSTLDAARQSGRHAIGIEAHEPYIEAAARRLSALVIC</sequence>
<dbReference type="Proteomes" id="UP001500403">
    <property type="component" value="Unassembled WGS sequence"/>
</dbReference>
<comment type="caution">
    <text evidence="6">The sequence shown here is derived from an EMBL/GenBank/DDBJ whole genome shotgun (WGS) entry which is preliminary data.</text>
</comment>
<evidence type="ECO:0000256" key="3">
    <source>
        <dbReference type="ARBA" id="ARBA00022679"/>
    </source>
</evidence>
<dbReference type="PANTHER" id="PTHR13370:SF3">
    <property type="entry name" value="TRNA (GUANINE(10)-N2)-METHYLTRANSFERASE HOMOLOG"/>
    <property type="match status" value="1"/>
</dbReference>
<dbReference type="EMBL" id="BAAAUD010000013">
    <property type="protein sequence ID" value="GAA2929398.1"/>
    <property type="molecule type" value="Genomic_DNA"/>
</dbReference>
<dbReference type="InterPro" id="IPR029063">
    <property type="entry name" value="SAM-dependent_MTases_sf"/>
</dbReference>
<dbReference type="EC" id="2.1.1.-" evidence="4"/>
<evidence type="ECO:0000256" key="1">
    <source>
        <dbReference type="ARBA" id="ARBA00006594"/>
    </source>
</evidence>
<dbReference type="RefSeq" id="WP_344491865.1">
    <property type="nucleotide sequence ID" value="NZ_BAAAUD010000013.1"/>
</dbReference>
<reference evidence="6 7" key="1">
    <citation type="journal article" date="2019" name="Int. J. Syst. Evol. Microbiol.">
        <title>The Global Catalogue of Microorganisms (GCM) 10K type strain sequencing project: providing services to taxonomists for standard genome sequencing and annotation.</title>
        <authorList>
            <consortium name="The Broad Institute Genomics Platform"/>
            <consortium name="The Broad Institute Genome Sequencing Center for Infectious Disease"/>
            <person name="Wu L."/>
            <person name="Ma J."/>
        </authorList>
    </citation>
    <scope>NUCLEOTIDE SEQUENCE [LARGE SCALE GENOMIC DNA]</scope>
    <source>
        <strain evidence="6 7">JCM 9088</strain>
    </source>
</reference>